<evidence type="ECO:0000313" key="1">
    <source>
        <dbReference type="EMBL" id="KAJ9085794.1"/>
    </source>
</evidence>
<accession>A0ACC2UFD9</accession>
<sequence>MSYLRGRSQASKDVVEAFIRDIIQNTTDRPNLAAGVSLATILMDLKPSLSLNSLESPLAGWADTSQ</sequence>
<gene>
    <name evidence="1" type="ORF">DSO57_1010346</name>
</gene>
<comment type="caution">
    <text evidence="1">The sequence shown here is derived from an EMBL/GenBank/DDBJ whole genome shotgun (WGS) entry which is preliminary data.</text>
</comment>
<evidence type="ECO:0000313" key="2">
    <source>
        <dbReference type="Proteomes" id="UP001165960"/>
    </source>
</evidence>
<organism evidence="1 2">
    <name type="scientific">Entomophthora muscae</name>
    <dbReference type="NCBI Taxonomy" id="34485"/>
    <lineage>
        <taxon>Eukaryota</taxon>
        <taxon>Fungi</taxon>
        <taxon>Fungi incertae sedis</taxon>
        <taxon>Zoopagomycota</taxon>
        <taxon>Entomophthoromycotina</taxon>
        <taxon>Entomophthoromycetes</taxon>
        <taxon>Entomophthorales</taxon>
        <taxon>Entomophthoraceae</taxon>
        <taxon>Entomophthora</taxon>
    </lineage>
</organism>
<protein>
    <submittedName>
        <fullName evidence="1">Uncharacterized protein</fullName>
    </submittedName>
</protein>
<reference evidence="1" key="1">
    <citation type="submission" date="2022-04" db="EMBL/GenBank/DDBJ databases">
        <title>Genome of the entomopathogenic fungus Entomophthora muscae.</title>
        <authorList>
            <person name="Elya C."/>
            <person name="Lovett B.R."/>
            <person name="Lee E."/>
            <person name="Macias A.M."/>
            <person name="Hajek A.E."/>
            <person name="De Bivort B.L."/>
            <person name="Kasson M.T."/>
            <person name="De Fine Licht H.H."/>
            <person name="Stajich J.E."/>
        </authorList>
    </citation>
    <scope>NUCLEOTIDE SEQUENCE</scope>
    <source>
        <strain evidence="1">Berkeley</strain>
    </source>
</reference>
<proteinExistence type="predicted"/>
<dbReference type="EMBL" id="QTSX02000744">
    <property type="protein sequence ID" value="KAJ9085794.1"/>
    <property type="molecule type" value="Genomic_DNA"/>
</dbReference>
<keyword evidence="2" id="KW-1185">Reference proteome</keyword>
<dbReference type="Proteomes" id="UP001165960">
    <property type="component" value="Unassembled WGS sequence"/>
</dbReference>
<name>A0ACC2UFD9_9FUNG</name>